<reference evidence="2 3" key="1">
    <citation type="submission" date="2017-04" db="EMBL/GenBank/DDBJ databases">
        <authorList>
            <person name="Afonso C.L."/>
            <person name="Miller P.J."/>
            <person name="Scott M.A."/>
            <person name="Spackman E."/>
            <person name="Goraichik I."/>
            <person name="Dimitrov K.M."/>
            <person name="Suarez D.L."/>
            <person name="Swayne D.E."/>
        </authorList>
    </citation>
    <scope>NUCLEOTIDE SEQUENCE [LARGE SCALE GENOMIC DNA]</scope>
    <source>
        <strain evidence="2 3">11</strain>
    </source>
</reference>
<dbReference type="RefSeq" id="WP_085493029.1">
    <property type="nucleotide sequence ID" value="NZ_FXAZ01000001.1"/>
</dbReference>
<evidence type="ECO:0000313" key="3">
    <source>
        <dbReference type="Proteomes" id="UP000193834"/>
    </source>
</evidence>
<organism evidence="2 3">
    <name type="scientific">Paenibacillus aquistagni</name>
    <dbReference type="NCBI Taxonomy" id="1852522"/>
    <lineage>
        <taxon>Bacteria</taxon>
        <taxon>Bacillati</taxon>
        <taxon>Bacillota</taxon>
        <taxon>Bacilli</taxon>
        <taxon>Bacillales</taxon>
        <taxon>Paenibacillaceae</taxon>
        <taxon>Paenibacillus</taxon>
    </lineage>
</organism>
<dbReference type="OrthoDB" id="2596219at2"/>
<keyword evidence="3" id="KW-1185">Reference proteome</keyword>
<gene>
    <name evidence="2" type="ORF">SAMN06295960_0809</name>
</gene>
<feature type="transmembrane region" description="Helical" evidence="1">
    <location>
        <begin position="151"/>
        <end position="174"/>
    </location>
</feature>
<dbReference type="STRING" id="1852522.SAMN06295960_0809"/>
<feature type="transmembrane region" description="Helical" evidence="1">
    <location>
        <begin position="77"/>
        <end position="103"/>
    </location>
</feature>
<feature type="transmembrane region" description="Helical" evidence="1">
    <location>
        <begin position="53"/>
        <end position="71"/>
    </location>
</feature>
<name>A0A1X7IVN5_9BACL</name>
<dbReference type="AlphaFoldDB" id="A0A1X7IVN5"/>
<keyword evidence="1" id="KW-1133">Transmembrane helix</keyword>
<evidence type="ECO:0000256" key="1">
    <source>
        <dbReference type="SAM" id="Phobius"/>
    </source>
</evidence>
<feature type="transmembrane region" description="Helical" evidence="1">
    <location>
        <begin position="28"/>
        <end position="46"/>
    </location>
</feature>
<keyword evidence="1" id="KW-0812">Transmembrane</keyword>
<accession>A0A1X7IVN5</accession>
<evidence type="ECO:0000313" key="2">
    <source>
        <dbReference type="EMBL" id="SMG18616.1"/>
    </source>
</evidence>
<dbReference type="Proteomes" id="UP000193834">
    <property type="component" value="Unassembled WGS sequence"/>
</dbReference>
<feature type="transmembrane region" description="Helical" evidence="1">
    <location>
        <begin position="124"/>
        <end position="145"/>
    </location>
</feature>
<protein>
    <submittedName>
        <fullName evidence="2">Uncharacterized protein</fullName>
    </submittedName>
</protein>
<proteinExistence type="predicted"/>
<keyword evidence="1" id="KW-0472">Membrane</keyword>
<sequence>MGFTFIAWGLVFVLLSFKIQEVDILPDIVGYILIFIGLSKIEHYHSNFRKAKMLSVVFIVLSLIGMFQIRWTNPDGVFIAGGVLLGLVFLMLQLCLFYFIFIGMEEGSRNRGLIELSTLARRRWTQYFLFTVLIFISMLIIWMAPILLGPAVAFIGFILSIVLTYLMVTVCMRAEREWSSMNR</sequence>
<dbReference type="EMBL" id="FXAZ01000001">
    <property type="protein sequence ID" value="SMG18616.1"/>
    <property type="molecule type" value="Genomic_DNA"/>
</dbReference>